<dbReference type="InterPro" id="IPR029050">
    <property type="entry name" value="Immunoprotect_excell_Ig-like"/>
</dbReference>
<organism evidence="4 5">
    <name type="scientific">Arthrobacter sulfonylureivorans</name>
    <dbReference type="NCBI Taxonomy" id="2486855"/>
    <lineage>
        <taxon>Bacteria</taxon>
        <taxon>Bacillati</taxon>
        <taxon>Actinomycetota</taxon>
        <taxon>Actinomycetes</taxon>
        <taxon>Micrococcales</taxon>
        <taxon>Micrococcaceae</taxon>
        <taxon>Arthrobacter</taxon>
    </lineage>
</organism>
<dbReference type="EMBL" id="CP093326">
    <property type="protein sequence ID" value="UNK44964.1"/>
    <property type="molecule type" value="Genomic_DNA"/>
</dbReference>
<evidence type="ECO:0000256" key="1">
    <source>
        <dbReference type="ARBA" id="ARBA00022729"/>
    </source>
</evidence>
<feature type="transmembrane region" description="Helical" evidence="3">
    <location>
        <begin position="27"/>
        <end position="45"/>
    </location>
</feature>
<evidence type="ECO:0000256" key="2">
    <source>
        <dbReference type="SAM" id="MobiDB-lite"/>
    </source>
</evidence>
<dbReference type="RefSeq" id="WP_241913285.1">
    <property type="nucleotide sequence ID" value="NZ_CP093326.1"/>
</dbReference>
<keyword evidence="3" id="KW-1133">Transmembrane helix</keyword>
<feature type="region of interest" description="Disordered" evidence="2">
    <location>
        <begin position="52"/>
        <end position="147"/>
    </location>
</feature>
<dbReference type="Proteomes" id="UP000829069">
    <property type="component" value="Chromosome"/>
</dbReference>
<keyword evidence="5" id="KW-1185">Reference proteome</keyword>
<feature type="region of interest" description="Disordered" evidence="2">
    <location>
        <begin position="1"/>
        <end position="22"/>
    </location>
</feature>
<sequence length="280" mass="28207">MLNGSDETEAGPSETASTARGRSRGRWIVAPLVAASVVIAVAAVWSDWAGQSTTAAPRSVGAVASAAADRDAAPDNSGQAGATGGASDDNADRSASGKKPDEAKSDKAGTKPSKAAKESGPDTAAKERAGSLAVAKDAERAATPKPVARAVQLQETADVAGGVATISKLEAIEAKAEGIGQIAGPAIRFVVEVRNTSAKDLKLDTAEITVEAGAQKLPAIRLDGSGTKLFPLEVAAGKSASGTFVFLVPEDQRGQVRIYLNYAASESVVAFEGAAPRKAG</sequence>
<evidence type="ECO:0000313" key="5">
    <source>
        <dbReference type="Proteomes" id="UP000829069"/>
    </source>
</evidence>
<keyword evidence="1" id="KW-0732">Signal</keyword>
<evidence type="ECO:0000313" key="4">
    <source>
        <dbReference type="EMBL" id="UNK44964.1"/>
    </source>
</evidence>
<feature type="compositionally biased region" description="Basic and acidic residues" evidence="2">
    <location>
        <begin position="98"/>
        <end position="129"/>
    </location>
</feature>
<evidence type="ECO:0000256" key="3">
    <source>
        <dbReference type="SAM" id="Phobius"/>
    </source>
</evidence>
<accession>A0ABY3W471</accession>
<keyword evidence="3" id="KW-0812">Transmembrane</keyword>
<name>A0ABY3W471_9MICC</name>
<dbReference type="Gene3D" id="2.60.40.1240">
    <property type="match status" value="1"/>
</dbReference>
<protein>
    <recommendedName>
        <fullName evidence="6">DUF4352 domain-containing protein</fullName>
    </recommendedName>
</protein>
<feature type="compositionally biased region" description="Low complexity" evidence="2">
    <location>
        <begin position="55"/>
        <end position="67"/>
    </location>
</feature>
<evidence type="ECO:0008006" key="6">
    <source>
        <dbReference type="Google" id="ProtNLM"/>
    </source>
</evidence>
<gene>
    <name evidence="4" type="ORF">MNQ99_13510</name>
</gene>
<proteinExistence type="predicted"/>
<keyword evidence="3" id="KW-0472">Membrane</keyword>
<reference evidence="4 5" key="1">
    <citation type="submission" date="2022-03" db="EMBL/GenBank/DDBJ databases">
        <title>Isotopic signatures of nitrous oxide derived from detoxification processes.</title>
        <authorList>
            <person name="Behrendt U."/>
            <person name="Buchen C."/>
            <person name="Well R."/>
            <person name="Ulrich A."/>
            <person name="Rohe L."/>
            <person name="Kolb S."/>
            <person name="Schloter M."/>
            <person name="Horn M.A."/>
            <person name="Augustin J."/>
        </authorList>
    </citation>
    <scope>NUCLEOTIDE SEQUENCE [LARGE SCALE GENOMIC DNA]</scope>
    <source>
        <strain evidence="4 5">S4-C24</strain>
    </source>
</reference>